<dbReference type="GO" id="GO:0046872">
    <property type="term" value="F:metal ion binding"/>
    <property type="evidence" value="ECO:0007669"/>
    <property type="project" value="UniProtKB-KW"/>
</dbReference>
<comment type="cofactor">
    <cofactor evidence="1">
        <name>a divalent metal cation</name>
        <dbReference type="ChEBI" id="CHEBI:60240"/>
    </cofactor>
</comment>
<evidence type="ECO:0000313" key="4">
    <source>
        <dbReference type="EMBL" id="KAF6215859.1"/>
    </source>
</evidence>
<dbReference type="Proteomes" id="UP000466442">
    <property type="component" value="Linkage Group LG1"/>
</dbReference>
<proteinExistence type="predicted"/>
<comment type="caution">
    <text evidence="4">The sequence shown here is derived from an EMBL/GenBank/DDBJ whole genome shotgun (WGS) entry which is preliminary data.</text>
</comment>
<gene>
    <name evidence="4" type="ORF">GE061_000194</name>
</gene>
<name>A0A8S9Y542_APOLU</name>
<dbReference type="Pfam" id="PF13359">
    <property type="entry name" value="DDE_Tnp_4"/>
    <property type="match status" value="1"/>
</dbReference>
<protein>
    <recommendedName>
        <fullName evidence="3">DDE Tnp4 domain-containing protein</fullName>
    </recommendedName>
</protein>
<evidence type="ECO:0000256" key="2">
    <source>
        <dbReference type="ARBA" id="ARBA00022723"/>
    </source>
</evidence>
<keyword evidence="5" id="KW-1185">Reference proteome</keyword>
<dbReference type="InterPro" id="IPR027806">
    <property type="entry name" value="HARBI1_dom"/>
</dbReference>
<reference evidence="4" key="1">
    <citation type="journal article" date="2021" name="Mol. Ecol. Resour.">
        <title>Apolygus lucorum genome provides insights into omnivorousness and mesophyll feeding.</title>
        <authorList>
            <person name="Liu Y."/>
            <person name="Liu H."/>
            <person name="Wang H."/>
            <person name="Huang T."/>
            <person name="Liu B."/>
            <person name="Yang B."/>
            <person name="Yin L."/>
            <person name="Li B."/>
            <person name="Zhang Y."/>
            <person name="Zhang S."/>
            <person name="Jiang F."/>
            <person name="Zhang X."/>
            <person name="Ren Y."/>
            <person name="Wang B."/>
            <person name="Wang S."/>
            <person name="Lu Y."/>
            <person name="Wu K."/>
            <person name="Fan W."/>
            <person name="Wang G."/>
        </authorList>
    </citation>
    <scope>NUCLEOTIDE SEQUENCE</scope>
    <source>
        <strain evidence="4">12Hb</strain>
    </source>
</reference>
<keyword evidence="2" id="KW-0479">Metal-binding</keyword>
<evidence type="ECO:0000259" key="3">
    <source>
        <dbReference type="Pfam" id="PF13359"/>
    </source>
</evidence>
<dbReference type="EMBL" id="WIXP02000001">
    <property type="protein sequence ID" value="KAF6215859.1"/>
    <property type="molecule type" value="Genomic_DNA"/>
</dbReference>
<sequence>MRPFHSSNHQTPMQRIFNYRHCRARRVVENAFGVLSSRFRKFRKPVIASEETVDEVVQAAVFLHNWLRNDDLRAGSNRYTSNVMFDTEFQDGTMREGIWRNDPAPTGLIPATRTTVRNSSQRAKGIKDMLAT</sequence>
<accession>A0A8S9Y542</accession>
<evidence type="ECO:0000256" key="1">
    <source>
        <dbReference type="ARBA" id="ARBA00001968"/>
    </source>
</evidence>
<organism evidence="4 5">
    <name type="scientific">Apolygus lucorum</name>
    <name type="common">Small green plant bug</name>
    <name type="synonym">Lygocoris lucorum</name>
    <dbReference type="NCBI Taxonomy" id="248454"/>
    <lineage>
        <taxon>Eukaryota</taxon>
        <taxon>Metazoa</taxon>
        <taxon>Ecdysozoa</taxon>
        <taxon>Arthropoda</taxon>
        <taxon>Hexapoda</taxon>
        <taxon>Insecta</taxon>
        <taxon>Pterygota</taxon>
        <taxon>Neoptera</taxon>
        <taxon>Paraneoptera</taxon>
        <taxon>Hemiptera</taxon>
        <taxon>Heteroptera</taxon>
        <taxon>Panheteroptera</taxon>
        <taxon>Cimicomorpha</taxon>
        <taxon>Miridae</taxon>
        <taxon>Mirini</taxon>
        <taxon>Apolygus</taxon>
    </lineage>
</organism>
<dbReference type="AlphaFoldDB" id="A0A8S9Y542"/>
<evidence type="ECO:0000313" key="5">
    <source>
        <dbReference type="Proteomes" id="UP000466442"/>
    </source>
</evidence>
<feature type="domain" description="DDE Tnp4" evidence="3">
    <location>
        <begin position="3"/>
        <end position="65"/>
    </location>
</feature>
<dbReference type="OrthoDB" id="6589522at2759"/>